<accession>A0ACB8XKZ5</accession>
<reference evidence="1 2" key="2">
    <citation type="journal article" date="2022" name="Mol. Ecol. Resour.">
        <title>The genomes of chicory, endive, great burdock and yacon provide insights into Asteraceae paleo-polyploidization history and plant inulin production.</title>
        <authorList>
            <person name="Fan W."/>
            <person name="Wang S."/>
            <person name="Wang H."/>
            <person name="Wang A."/>
            <person name="Jiang F."/>
            <person name="Liu H."/>
            <person name="Zhao H."/>
            <person name="Xu D."/>
            <person name="Zhang Y."/>
        </authorList>
    </citation>
    <scope>NUCLEOTIDE SEQUENCE [LARGE SCALE GENOMIC DNA]</scope>
    <source>
        <strain evidence="2">cv. Niubang</strain>
    </source>
</reference>
<evidence type="ECO:0000313" key="1">
    <source>
        <dbReference type="EMBL" id="KAI3666916.1"/>
    </source>
</evidence>
<name>A0ACB8XKZ5_ARCLA</name>
<dbReference type="EMBL" id="CM042063">
    <property type="protein sequence ID" value="KAI3666916.1"/>
    <property type="molecule type" value="Genomic_DNA"/>
</dbReference>
<reference evidence="2" key="1">
    <citation type="journal article" date="2022" name="Mol. Ecol. Resour.">
        <title>The genomes of chicory, endive, great burdock and yacon provide insights into Asteraceae palaeo-polyploidization history and plant inulin production.</title>
        <authorList>
            <person name="Fan W."/>
            <person name="Wang S."/>
            <person name="Wang H."/>
            <person name="Wang A."/>
            <person name="Jiang F."/>
            <person name="Liu H."/>
            <person name="Zhao H."/>
            <person name="Xu D."/>
            <person name="Zhang Y."/>
        </authorList>
    </citation>
    <scope>NUCLEOTIDE SEQUENCE [LARGE SCALE GENOMIC DNA]</scope>
    <source>
        <strain evidence="2">cv. Niubang</strain>
    </source>
</reference>
<keyword evidence="2" id="KW-1185">Reference proteome</keyword>
<dbReference type="Proteomes" id="UP001055879">
    <property type="component" value="Linkage Group LG17"/>
</dbReference>
<sequence>MFSCVAGFHILDDIIAFCYIIIYPWLLALFSRNLLLLKSSRFLTCENLPHTAFPSCYSYMLLRMVLQRTVISAPKKISVPNTNFRNLKSLFLMAQLFVALLKLSLTIAHSQKLTPQEVNTLKLSSNSYLKMRLSLRSLI</sequence>
<comment type="caution">
    <text evidence="1">The sequence shown here is derived from an EMBL/GenBank/DDBJ whole genome shotgun (WGS) entry which is preliminary data.</text>
</comment>
<protein>
    <submittedName>
        <fullName evidence="1">Uncharacterized protein</fullName>
    </submittedName>
</protein>
<proteinExistence type="predicted"/>
<organism evidence="1 2">
    <name type="scientific">Arctium lappa</name>
    <name type="common">Greater burdock</name>
    <name type="synonym">Lappa major</name>
    <dbReference type="NCBI Taxonomy" id="4217"/>
    <lineage>
        <taxon>Eukaryota</taxon>
        <taxon>Viridiplantae</taxon>
        <taxon>Streptophyta</taxon>
        <taxon>Embryophyta</taxon>
        <taxon>Tracheophyta</taxon>
        <taxon>Spermatophyta</taxon>
        <taxon>Magnoliopsida</taxon>
        <taxon>eudicotyledons</taxon>
        <taxon>Gunneridae</taxon>
        <taxon>Pentapetalae</taxon>
        <taxon>asterids</taxon>
        <taxon>campanulids</taxon>
        <taxon>Asterales</taxon>
        <taxon>Asteraceae</taxon>
        <taxon>Carduoideae</taxon>
        <taxon>Cardueae</taxon>
        <taxon>Arctiinae</taxon>
        <taxon>Arctium</taxon>
    </lineage>
</organism>
<evidence type="ECO:0000313" key="2">
    <source>
        <dbReference type="Proteomes" id="UP001055879"/>
    </source>
</evidence>
<gene>
    <name evidence="1" type="ORF">L6452_41957</name>
</gene>